<proteinExistence type="predicted"/>
<sequence>MVNLAHEVETQSKALERARVQNAELKNQLFGQLDSSRLETLARQRNLVPERQPQYFESDPKWLSASR</sequence>
<evidence type="ECO:0000313" key="1">
    <source>
        <dbReference type="EMBL" id="OGY99017.1"/>
    </source>
</evidence>
<dbReference type="Proteomes" id="UP000178796">
    <property type="component" value="Unassembled WGS sequence"/>
</dbReference>
<accession>A0A1G2CF27</accession>
<organism evidence="1 2">
    <name type="scientific">Candidatus Liptonbacteria bacterium RIFCSPHIGHO2_12_FULL_60_13</name>
    <dbReference type="NCBI Taxonomy" id="1798648"/>
    <lineage>
        <taxon>Bacteria</taxon>
        <taxon>Candidatus Liptoniibacteriota</taxon>
    </lineage>
</organism>
<evidence type="ECO:0000313" key="2">
    <source>
        <dbReference type="Proteomes" id="UP000178796"/>
    </source>
</evidence>
<comment type="caution">
    <text evidence="1">The sequence shown here is derived from an EMBL/GenBank/DDBJ whole genome shotgun (WGS) entry which is preliminary data.</text>
</comment>
<dbReference type="EMBL" id="MHKY01000021">
    <property type="protein sequence ID" value="OGY99017.1"/>
    <property type="molecule type" value="Genomic_DNA"/>
</dbReference>
<name>A0A1G2CF27_9BACT</name>
<gene>
    <name evidence="1" type="ORF">A3E09_01040</name>
</gene>
<dbReference type="AlphaFoldDB" id="A0A1G2CF27"/>
<protein>
    <submittedName>
        <fullName evidence="1">Uncharacterized protein</fullName>
    </submittedName>
</protein>
<reference evidence="1 2" key="1">
    <citation type="journal article" date="2016" name="Nat. Commun.">
        <title>Thousands of microbial genomes shed light on interconnected biogeochemical processes in an aquifer system.</title>
        <authorList>
            <person name="Anantharaman K."/>
            <person name="Brown C.T."/>
            <person name="Hug L.A."/>
            <person name="Sharon I."/>
            <person name="Castelle C.J."/>
            <person name="Probst A.J."/>
            <person name="Thomas B.C."/>
            <person name="Singh A."/>
            <person name="Wilkins M.J."/>
            <person name="Karaoz U."/>
            <person name="Brodie E.L."/>
            <person name="Williams K.H."/>
            <person name="Hubbard S.S."/>
            <person name="Banfield J.F."/>
        </authorList>
    </citation>
    <scope>NUCLEOTIDE SEQUENCE [LARGE SCALE GENOMIC DNA]</scope>
</reference>